<protein>
    <submittedName>
        <fullName evidence="3">Cyclin F-box domain containing protein</fullName>
    </submittedName>
</protein>
<reference evidence="3" key="2">
    <citation type="submission" date="2013-05" db="EMBL/GenBank/DDBJ databases">
        <title>The genome and transcriptome of Haemonchus contortus: a key model parasite for drug and vaccine discovery.</title>
        <authorList>
            <person name="Laing R."/>
            <person name="Kikuchi T."/>
            <person name="Martinelli A."/>
            <person name="Tsai I.J."/>
            <person name="Beech R.N."/>
            <person name="Redman E."/>
            <person name="Holroyd N."/>
            <person name="Bartley D.J."/>
            <person name="Beasley H."/>
            <person name="Britton C."/>
            <person name="Curran D."/>
            <person name="Devaney E."/>
            <person name="Gilabert A."/>
            <person name="Jackson F."/>
            <person name="Hunt M."/>
            <person name="Johnston S."/>
            <person name="Kryukov I."/>
            <person name="Li K."/>
            <person name="Morrison A.A."/>
            <person name="Reid A.J."/>
            <person name="Sargison N."/>
            <person name="Saunders G."/>
            <person name="Wasmuth J.D."/>
            <person name="Wolstenholme A."/>
            <person name="Berriman M."/>
            <person name="Gilleard J.S."/>
            <person name="Cotton J.A."/>
        </authorList>
    </citation>
    <scope>NUCLEOTIDE SEQUENCE [LARGE SCALE GENOMIC DNA]</scope>
    <source>
        <strain evidence="3">ISE/inbred ISE</strain>
    </source>
</reference>
<dbReference type="PROSITE" id="PS50181">
    <property type="entry name" value="FBOX"/>
    <property type="match status" value="1"/>
</dbReference>
<dbReference type="Gene3D" id="1.20.1280.50">
    <property type="match status" value="1"/>
</dbReference>
<sequence length="333" mass="38714">MNLFWSNIWFGETCLILHAKYFPRLSDCFFCSFPHPMDFMEYMPDFPFLELPSEIQLEVLRKLSVPDICACRCVSVQMYAMIENNRMTLARRKVKSVSIAPNWSQLVPKRKNIPPAECLNYDEFEFARLFRASDIEMLHIVNMEMSEELVISFLRMMVVNQIRIAQFNFGICHFSCDPDTFCRLMEVVQLKELCIMSSTEDDEQFSARLVASPTANKLNRLAVGFPSRISDDYLLSSHHSWLAVKDTTVSASAIRAFILDWIQGRRSFDYMGLSTSCRLEAETILENLEFRQVDNYTVMLCSKHGEKMALTIEENSFVMYNRNAERIMCEIEG</sequence>
<reference evidence="3" key="1">
    <citation type="submission" date="2013-03" db="EMBL/GenBank/DDBJ databases">
        <authorList>
            <person name="Aslett M."/>
        </authorList>
    </citation>
    <scope>NUCLEOTIDE SEQUENCE [LARGE SCALE GENOMIC DNA]</scope>
    <source>
        <strain evidence="3">ISE/inbred ISE</strain>
    </source>
</reference>
<name>W6NGU8_HAECO</name>
<comment type="caution">
    <text evidence="3">The sequence shown here is derived from an EMBL/GenBank/DDBJ whole genome shotgun (WGS) entry which is preliminary data.</text>
</comment>
<accession>W6NGU8</accession>
<dbReference type="InterPro" id="IPR001810">
    <property type="entry name" value="F-box_dom"/>
</dbReference>
<dbReference type="EMBL" id="CAVP010058736">
    <property type="protein sequence ID" value="CDL95112.1"/>
    <property type="molecule type" value="Genomic_DNA"/>
</dbReference>
<dbReference type="CDD" id="cd09917">
    <property type="entry name" value="F-box_SF"/>
    <property type="match status" value="1"/>
</dbReference>
<dbReference type="EMBL" id="CAVP010058737">
    <property type="protein sequence ID" value="CDL95114.1"/>
    <property type="molecule type" value="Genomic_DNA"/>
</dbReference>
<evidence type="ECO:0000313" key="2">
    <source>
        <dbReference type="EMBL" id="CDL95112.1"/>
    </source>
</evidence>
<dbReference type="InterPro" id="IPR036047">
    <property type="entry name" value="F-box-like_dom_sf"/>
</dbReference>
<dbReference type="SUPFAM" id="SSF81383">
    <property type="entry name" value="F-box domain"/>
    <property type="match status" value="1"/>
</dbReference>
<dbReference type="Pfam" id="PF00646">
    <property type="entry name" value="F-box"/>
    <property type="match status" value="1"/>
</dbReference>
<dbReference type="AlphaFoldDB" id="W6NGU8"/>
<feature type="domain" description="F-box" evidence="1">
    <location>
        <begin position="45"/>
        <end position="92"/>
    </location>
</feature>
<evidence type="ECO:0000259" key="1">
    <source>
        <dbReference type="PROSITE" id="PS50181"/>
    </source>
</evidence>
<gene>
    <name evidence="2" type="ORF">HCOI_00578000</name>
    <name evidence="3" type="ORF">HCOI_00578400</name>
</gene>
<evidence type="ECO:0000313" key="3">
    <source>
        <dbReference type="EMBL" id="CDL95114.1"/>
    </source>
</evidence>
<organism evidence="3">
    <name type="scientific">Haemonchus contortus</name>
    <name type="common">Barber pole worm</name>
    <dbReference type="NCBI Taxonomy" id="6289"/>
    <lineage>
        <taxon>Eukaryota</taxon>
        <taxon>Metazoa</taxon>
        <taxon>Ecdysozoa</taxon>
        <taxon>Nematoda</taxon>
        <taxon>Chromadorea</taxon>
        <taxon>Rhabditida</taxon>
        <taxon>Rhabditina</taxon>
        <taxon>Rhabditomorpha</taxon>
        <taxon>Strongyloidea</taxon>
        <taxon>Trichostrongylidae</taxon>
        <taxon>Haemonchus</taxon>
    </lineage>
</organism>
<proteinExistence type="predicted"/>
<dbReference type="SMART" id="SM00256">
    <property type="entry name" value="FBOX"/>
    <property type="match status" value="1"/>
</dbReference>